<dbReference type="Proteomes" id="UP000828251">
    <property type="component" value="Unassembled WGS sequence"/>
</dbReference>
<feature type="compositionally biased region" description="Acidic residues" evidence="1">
    <location>
        <begin position="11"/>
        <end position="24"/>
    </location>
</feature>
<proteinExistence type="predicted"/>
<feature type="region of interest" description="Disordered" evidence="1">
    <location>
        <begin position="1"/>
        <end position="31"/>
    </location>
</feature>
<feature type="compositionally biased region" description="Polar residues" evidence="1">
    <location>
        <begin position="1"/>
        <end position="10"/>
    </location>
</feature>
<dbReference type="EMBL" id="JAIQCV010000005">
    <property type="protein sequence ID" value="KAH1098241.1"/>
    <property type="molecule type" value="Genomic_DNA"/>
</dbReference>
<evidence type="ECO:0000313" key="2">
    <source>
        <dbReference type="EMBL" id="KAH1098241.1"/>
    </source>
</evidence>
<comment type="caution">
    <text evidence="2">The sequence shown here is derived from an EMBL/GenBank/DDBJ whole genome shotgun (WGS) entry which is preliminary data.</text>
</comment>
<reference evidence="2 3" key="1">
    <citation type="journal article" date="2021" name="Plant Biotechnol. J.">
        <title>Multi-omics assisted identification of the key and species-specific regulatory components of drought-tolerant mechanisms in Gossypium stocksii.</title>
        <authorList>
            <person name="Yu D."/>
            <person name="Ke L."/>
            <person name="Zhang D."/>
            <person name="Wu Y."/>
            <person name="Sun Y."/>
            <person name="Mei J."/>
            <person name="Sun J."/>
            <person name="Sun Y."/>
        </authorList>
    </citation>
    <scope>NUCLEOTIDE SEQUENCE [LARGE SCALE GENOMIC DNA]</scope>
    <source>
        <strain evidence="3">cv. E1</strain>
        <tissue evidence="2">Leaf</tissue>
    </source>
</reference>
<accession>A0A9D4AAG0</accession>
<evidence type="ECO:0000256" key="1">
    <source>
        <dbReference type="SAM" id="MobiDB-lite"/>
    </source>
</evidence>
<organism evidence="2 3">
    <name type="scientific">Gossypium stocksii</name>
    <dbReference type="NCBI Taxonomy" id="47602"/>
    <lineage>
        <taxon>Eukaryota</taxon>
        <taxon>Viridiplantae</taxon>
        <taxon>Streptophyta</taxon>
        <taxon>Embryophyta</taxon>
        <taxon>Tracheophyta</taxon>
        <taxon>Spermatophyta</taxon>
        <taxon>Magnoliopsida</taxon>
        <taxon>eudicotyledons</taxon>
        <taxon>Gunneridae</taxon>
        <taxon>Pentapetalae</taxon>
        <taxon>rosids</taxon>
        <taxon>malvids</taxon>
        <taxon>Malvales</taxon>
        <taxon>Malvaceae</taxon>
        <taxon>Malvoideae</taxon>
        <taxon>Gossypium</taxon>
    </lineage>
</organism>
<evidence type="ECO:0000313" key="3">
    <source>
        <dbReference type="Proteomes" id="UP000828251"/>
    </source>
</evidence>
<dbReference type="AlphaFoldDB" id="A0A9D4AAG0"/>
<protein>
    <submittedName>
        <fullName evidence="2">Uncharacterized protein</fullName>
    </submittedName>
</protein>
<keyword evidence="3" id="KW-1185">Reference proteome</keyword>
<name>A0A9D4AAG0_9ROSI</name>
<sequence>MTNNGENSDQNVEDFSDPNVDEVPGDLYDKGPKEVENVHGLSFSNPSIYTKRLLTWHVRGVKYFGSTNFYYKFWL</sequence>
<gene>
    <name evidence="2" type="ORF">J1N35_015162</name>
</gene>